<gene>
    <name evidence="3" type="ORF">GA0070624_4438</name>
</gene>
<name>A0A1C6SRW4_9ACTN</name>
<evidence type="ECO:0000256" key="1">
    <source>
        <dbReference type="SAM" id="MobiDB-lite"/>
    </source>
</evidence>
<dbReference type="InterPro" id="IPR005801">
    <property type="entry name" value="ADC_synthase"/>
</dbReference>
<dbReference type="GO" id="GO:0000162">
    <property type="term" value="P:L-tryptophan biosynthetic process"/>
    <property type="evidence" value="ECO:0007669"/>
    <property type="project" value="TreeGrafter"/>
</dbReference>
<dbReference type="Proteomes" id="UP000199413">
    <property type="component" value="Unassembled WGS sequence"/>
</dbReference>
<feature type="compositionally biased region" description="Low complexity" evidence="1">
    <location>
        <begin position="116"/>
        <end position="147"/>
    </location>
</feature>
<evidence type="ECO:0000313" key="3">
    <source>
        <dbReference type="EMBL" id="SCL32291.1"/>
    </source>
</evidence>
<dbReference type="STRING" id="568872.GA0070624_4438"/>
<dbReference type="PANTHER" id="PTHR11236:SF9">
    <property type="entry name" value="ANTHRANILATE SYNTHASE COMPONENT 1"/>
    <property type="match status" value="1"/>
</dbReference>
<sequence>METLPQSLIGVPGAPAACRRRLVERARLEWRPGDGGDPAALAQEFLTAHGIPAGELARPADHDPDGVCGAALYVSAAAGALLAGAPAGSPTPVPALPDLVVVVYHHAADARGGRGAAAPGRGLGGRAEPAGGPAGAVPTGAPARTAGSRPGEPAAAGWWLGEWRESWTPGQHAAAVEAVRAAIGRGDVYQVNLVGHAAAGYGGDPLPALARLGALPGARYGGTLSGRGWAIGCASPETLIDVDGARLVTRPIKGTRPATATGRRELLASTKERAEHVMIVDLERNDLARIARTGSVRVDELFAVRRWCDLWQAESTVSAVVADGLGLADLLRAVCPGGSVTGAPKLAALDRIAALEPVGRGASMGALGWVGPGRIDLGLTIRTAAADAERLHVWAGGGITWGSDPAAEVAEAAAKAAPVRALLAG</sequence>
<reference evidence="4" key="1">
    <citation type="submission" date="2016-06" db="EMBL/GenBank/DDBJ databases">
        <authorList>
            <person name="Varghese N."/>
            <person name="Submissions Spin"/>
        </authorList>
    </citation>
    <scope>NUCLEOTIDE SEQUENCE [LARGE SCALE GENOMIC DNA]</scope>
    <source>
        <strain evidence="4">DSM 45431</strain>
    </source>
</reference>
<dbReference type="PANTHER" id="PTHR11236">
    <property type="entry name" value="AMINOBENZOATE/ANTHRANILATE SYNTHASE"/>
    <property type="match status" value="1"/>
</dbReference>
<evidence type="ECO:0000313" key="4">
    <source>
        <dbReference type="Proteomes" id="UP000199413"/>
    </source>
</evidence>
<dbReference type="SUPFAM" id="SSF56322">
    <property type="entry name" value="ADC synthase"/>
    <property type="match status" value="1"/>
</dbReference>
<dbReference type="EMBL" id="FMHV01000002">
    <property type="protein sequence ID" value="SCL32291.1"/>
    <property type="molecule type" value="Genomic_DNA"/>
</dbReference>
<dbReference type="AlphaFoldDB" id="A0A1C6SRW4"/>
<feature type="domain" description="Chorismate-utilising enzyme C-terminal" evidence="2">
    <location>
        <begin position="171"/>
        <end position="415"/>
    </location>
</feature>
<dbReference type="PRINTS" id="PR00095">
    <property type="entry name" value="ANTSNTHASEI"/>
</dbReference>
<dbReference type="RefSeq" id="WP_245718922.1">
    <property type="nucleotide sequence ID" value="NZ_FMHV01000002.1"/>
</dbReference>
<evidence type="ECO:0000259" key="2">
    <source>
        <dbReference type="Pfam" id="PF00425"/>
    </source>
</evidence>
<dbReference type="Pfam" id="PF00425">
    <property type="entry name" value="Chorismate_bind"/>
    <property type="match status" value="1"/>
</dbReference>
<keyword evidence="4" id="KW-1185">Reference proteome</keyword>
<dbReference type="Gene3D" id="3.60.120.10">
    <property type="entry name" value="Anthranilate synthase"/>
    <property type="match status" value="1"/>
</dbReference>
<feature type="region of interest" description="Disordered" evidence="1">
    <location>
        <begin position="112"/>
        <end position="154"/>
    </location>
</feature>
<proteinExistence type="predicted"/>
<dbReference type="InterPro" id="IPR019999">
    <property type="entry name" value="Anth_synth_I-like"/>
</dbReference>
<dbReference type="InterPro" id="IPR015890">
    <property type="entry name" value="Chorismate_C"/>
</dbReference>
<protein>
    <submittedName>
        <fullName evidence="3">Para-aminobenzoate synthetase component 1</fullName>
    </submittedName>
</protein>
<accession>A0A1C6SRW4</accession>
<organism evidence="3 4">
    <name type="scientific">Micromonospora rhizosphaerae</name>
    <dbReference type="NCBI Taxonomy" id="568872"/>
    <lineage>
        <taxon>Bacteria</taxon>
        <taxon>Bacillati</taxon>
        <taxon>Actinomycetota</taxon>
        <taxon>Actinomycetes</taxon>
        <taxon>Micromonosporales</taxon>
        <taxon>Micromonosporaceae</taxon>
        <taxon>Micromonospora</taxon>
    </lineage>
</organism>